<evidence type="ECO:0000256" key="1">
    <source>
        <dbReference type="ARBA" id="ARBA00004141"/>
    </source>
</evidence>
<dbReference type="InterPro" id="IPR038770">
    <property type="entry name" value="Na+/solute_symporter_sf"/>
</dbReference>
<dbReference type="OrthoDB" id="1288932at2759"/>
<keyword evidence="4 10" id="KW-0812">Transmembrane</keyword>
<evidence type="ECO:0000259" key="11">
    <source>
        <dbReference type="Pfam" id="PF00999"/>
    </source>
</evidence>
<feature type="transmembrane region" description="Helical" evidence="10">
    <location>
        <begin position="123"/>
        <end position="142"/>
    </location>
</feature>
<gene>
    <name evidence="14" type="ORF">M569_15718</name>
</gene>
<dbReference type="Pfam" id="PF23256">
    <property type="entry name" value="CHX17_2nd"/>
    <property type="match status" value="1"/>
</dbReference>
<evidence type="ECO:0000256" key="3">
    <source>
        <dbReference type="ARBA" id="ARBA00022538"/>
    </source>
</evidence>
<dbReference type="Proteomes" id="UP000015453">
    <property type="component" value="Unassembled WGS sequence"/>
</dbReference>
<feature type="transmembrane region" description="Helical" evidence="10">
    <location>
        <begin position="25"/>
        <end position="43"/>
    </location>
</feature>
<protein>
    <submittedName>
        <fullName evidence="14">Uncharacterized protein</fullName>
    </submittedName>
</protein>
<feature type="domain" description="Cation/H+ exchanger transmembrane" evidence="11">
    <location>
        <begin position="42"/>
        <end position="410"/>
    </location>
</feature>
<dbReference type="PANTHER" id="PTHR32468">
    <property type="entry name" value="CATION/H + ANTIPORTER"/>
    <property type="match status" value="1"/>
</dbReference>
<dbReference type="GO" id="GO:1902600">
    <property type="term" value="P:proton transmembrane transport"/>
    <property type="evidence" value="ECO:0007669"/>
    <property type="project" value="InterPro"/>
</dbReference>
<dbReference type="PANTHER" id="PTHR32468:SF82">
    <property type="entry name" value="CATION_H(+) ANTIPORTER 15-LIKE"/>
    <property type="match status" value="1"/>
</dbReference>
<feature type="transmembrane region" description="Helical" evidence="10">
    <location>
        <begin position="154"/>
        <end position="172"/>
    </location>
</feature>
<comment type="subcellular location">
    <subcellularLocation>
        <location evidence="1">Membrane</location>
        <topology evidence="1">Multi-pass membrane protein</topology>
    </subcellularLocation>
</comment>
<feature type="transmembrane region" description="Helical" evidence="10">
    <location>
        <begin position="184"/>
        <end position="206"/>
    </location>
</feature>
<dbReference type="Gene3D" id="3.40.50.12370">
    <property type="match status" value="1"/>
</dbReference>
<evidence type="ECO:0000256" key="6">
    <source>
        <dbReference type="ARBA" id="ARBA00022989"/>
    </source>
</evidence>
<dbReference type="AlphaFoldDB" id="S8BWV0"/>
<keyword evidence="3" id="KW-0633">Potassium transport</keyword>
<evidence type="ECO:0000313" key="15">
    <source>
        <dbReference type="Proteomes" id="UP000015453"/>
    </source>
</evidence>
<evidence type="ECO:0000256" key="4">
    <source>
        <dbReference type="ARBA" id="ARBA00022692"/>
    </source>
</evidence>
<evidence type="ECO:0000256" key="8">
    <source>
        <dbReference type="ARBA" id="ARBA00023136"/>
    </source>
</evidence>
<evidence type="ECO:0000256" key="9">
    <source>
        <dbReference type="ARBA" id="ARBA00038341"/>
    </source>
</evidence>
<feature type="transmembrane region" description="Helical" evidence="10">
    <location>
        <begin position="365"/>
        <end position="383"/>
    </location>
</feature>
<feature type="transmembrane region" description="Helical" evidence="10">
    <location>
        <begin position="212"/>
        <end position="231"/>
    </location>
</feature>
<evidence type="ECO:0000259" key="12">
    <source>
        <dbReference type="Pfam" id="PF23256"/>
    </source>
</evidence>
<accession>S8BWV0</accession>
<evidence type="ECO:0000259" key="13">
    <source>
        <dbReference type="Pfam" id="PF23259"/>
    </source>
</evidence>
<dbReference type="Gene3D" id="1.20.1530.20">
    <property type="match status" value="1"/>
</dbReference>
<dbReference type="EMBL" id="AUSU01008641">
    <property type="protein sequence ID" value="EPS59090.1"/>
    <property type="molecule type" value="Genomic_DNA"/>
</dbReference>
<evidence type="ECO:0000256" key="2">
    <source>
        <dbReference type="ARBA" id="ARBA00022448"/>
    </source>
</evidence>
<proteinExistence type="inferred from homology"/>
<comment type="similarity">
    <text evidence="9">Belongs to the monovalent cation:proton antiporter 2 (CPA2) transporter (TC 2.A.37) family. CHX (TC 2.A.37.4) subfamily.</text>
</comment>
<feature type="domain" description="Cation/H(+) antiporter C-terminal" evidence="13">
    <location>
        <begin position="615"/>
        <end position="776"/>
    </location>
</feature>
<dbReference type="Pfam" id="PF00999">
    <property type="entry name" value="Na_H_Exchanger"/>
    <property type="match status" value="1"/>
</dbReference>
<evidence type="ECO:0000256" key="7">
    <source>
        <dbReference type="ARBA" id="ARBA00023065"/>
    </source>
</evidence>
<keyword evidence="7" id="KW-0406">Ion transport</keyword>
<name>S8BWV0_9LAMI</name>
<feature type="non-terminal residue" evidence="14">
    <location>
        <position position="777"/>
    </location>
</feature>
<organism evidence="14 15">
    <name type="scientific">Genlisea aurea</name>
    <dbReference type="NCBI Taxonomy" id="192259"/>
    <lineage>
        <taxon>Eukaryota</taxon>
        <taxon>Viridiplantae</taxon>
        <taxon>Streptophyta</taxon>
        <taxon>Embryophyta</taxon>
        <taxon>Tracheophyta</taxon>
        <taxon>Spermatophyta</taxon>
        <taxon>Magnoliopsida</taxon>
        <taxon>eudicotyledons</taxon>
        <taxon>Gunneridae</taxon>
        <taxon>Pentapetalae</taxon>
        <taxon>asterids</taxon>
        <taxon>lamiids</taxon>
        <taxon>Lamiales</taxon>
        <taxon>Lentibulariaceae</taxon>
        <taxon>Genlisea</taxon>
    </lineage>
</organism>
<dbReference type="GO" id="GO:0015297">
    <property type="term" value="F:antiporter activity"/>
    <property type="evidence" value="ECO:0007669"/>
    <property type="project" value="InterPro"/>
</dbReference>
<sequence length="777" mass="84086">TILCYAETIYRFNGLWEGPDPLNPLISLFLIQLMVSVSATHVLSVALKPFNQPPFVTQILGGIILGPSVLGRISPYRKFVFPTFSFKLLEAMAHLSISLYAFLIGLKMDIRGIFRTGPKQMKIAVSGIVIPFCVGSGLYFAFQTDESGNTGWLFWGGALTVTGYSTLTKILERQQLLHTEIGKTAAGSALMTEFGAWGFLAVAYAVSSSPSSFYWAFISSLAFVFLCVNYVRPGLSWIIKRTPEGQGHSEFYLCSMLIGSVLSGVVTDLCGTHPMIGTLVFGLVVPSEVLETTLVDKLENFVEGLLLPVYFVVCGLRVNVDLVSDGGASWFAAALIVLLACTVKLFSAAVVIMFSDELSVEEASAVGMLASAKGVAALFILEAGQIQGALSTRSYSIMMVAVLIMTLVVAPAAIWFRPAQQAAPHKRRTIQKARSEEELRIVACIHGTSQVPPTIDLLRASYSTTRSPLNVCALQLVELVGRASTMLISHNVRGGAGPRNPSHTEAHTDHIIAAFDDFELQSEGVRTAVMTARSPYATMDEDICTVAGDKRAALIVLPFHKQLGPDGEAEDVKGSIRTVNEGVLEKAPCSVAILVDRGMIKSSSAAADQPSGPNIAMLFLGGADDREALSYAWRMAGNRDARLSVVRLIAAIDVGVETAAHDQSRRRHMSLQIDGRADKQMDEDFLSKFKLTTMDVENINYTELVLNDEEEAIKAIKSMDENPYNLYLVGRGSGLESPLTSGLADWCDCPELGPIGDLLVTSEFESSFSVVVVQQYV</sequence>
<keyword evidence="5" id="KW-0630">Potassium</keyword>
<dbReference type="InterPro" id="IPR050794">
    <property type="entry name" value="CPA2_transporter"/>
</dbReference>
<dbReference type="GO" id="GO:0016020">
    <property type="term" value="C:membrane"/>
    <property type="evidence" value="ECO:0007669"/>
    <property type="project" value="UniProtKB-SubCell"/>
</dbReference>
<dbReference type="InterPro" id="IPR057291">
    <property type="entry name" value="CHX17_2nd"/>
</dbReference>
<reference evidence="14 15" key="1">
    <citation type="journal article" date="2013" name="BMC Genomics">
        <title>The miniature genome of a carnivorous plant Genlisea aurea contains a low number of genes and short non-coding sequences.</title>
        <authorList>
            <person name="Leushkin E.V."/>
            <person name="Sutormin R.A."/>
            <person name="Nabieva E.R."/>
            <person name="Penin A.A."/>
            <person name="Kondrashov A.S."/>
            <person name="Logacheva M.D."/>
        </authorList>
    </citation>
    <scope>NUCLEOTIDE SEQUENCE [LARGE SCALE GENOMIC DNA]</scope>
</reference>
<feature type="transmembrane region" description="Helical" evidence="10">
    <location>
        <begin position="55"/>
        <end position="73"/>
    </location>
</feature>
<feature type="transmembrane region" description="Helical" evidence="10">
    <location>
        <begin position="79"/>
        <end position="103"/>
    </location>
</feature>
<keyword evidence="6 10" id="KW-1133">Transmembrane helix</keyword>
<keyword evidence="8 10" id="KW-0472">Membrane</keyword>
<feature type="transmembrane region" description="Helical" evidence="10">
    <location>
        <begin position="330"/>
        <end position="353"/>
    </location>
</feature>
<dbReference type="GO" id="GO:0006813">
    <property type="term" value="P:potassium ion transport"/>
    <property type="evidence" value="ECO:0007669"/>
    <property type="project" value="UniProtKB-KW"/>
</dbReference>
<dbReference type="InterPro" id="IPR006153">
    <property type="entry name" value="Cation/H_exchanger_TM"/>
</dbReference>
<dbReference type="GO" id="GO:0006885">
    <property type="term" value="P:regulation of pH"/>
    <property type="evidence" value="ECO:0007669"/>
    <property type="project" value="TreeGrafter"/>
</dbReference>
<dbReference type="InterPro" id="IPR057290">
    <property type="entry name" value="CHX17_C"/>
</dbReference>
<feature type="transmembrane region" description="Helical" evidence="10">
    <location>
        <begin position="395"/>
        <end position="416"/>
    </location>
</feature>
<comment type="caution">
    <text evidence="14">The sequence shown here is derived from an EMBL/GenBank/DDBJ whole genome shotgun (WGS) entry which is preliminary data.</text>
</comment>
<evidence type="ECO:0000313" key="14">
    <source>
        <dbReference type="EMBL" id="EPS59090.1"/>
    </source>
</evidence>
<keyword evidence="15" id="KW-1185">Reference proteome</keyword>
<feature type="domain" description="Cation/H(+) antiporter central" evidence="12">
    <location>
        <begin position="469"/>
        <end position="602"/>
    </location>
</feature>
<evidence type="ECO:0000256" key="10">
    <source>
        <dbReference type="SAM" id="Phobius"/>
    </source>
</evidence>
<dbReference type="GO" id="GO:0012505">
    <property type="term" value="C:endomembrane system"/>
    <property type="evidence" value="ECO:0007669"/>
    <property type="project" value="TreeGrafter"/>
</dbReference>
<feature type="non-terminal residue" evidence="14">
    <location>
        <position position="1"/>
    </location>
</feature>
<keyword evidence="2" id="KW-0813">Transport</keyword>
<dbReference type="Pfam" id="PF23259">
    <property type="entry name" value="CHX17_C"/>
    <property type="match status" value="1"/>
</dbReference>
<evidence type="ECO:0000256" key="5">
    <source>
        <dbReference type="ARBA" id="ARBA00022958"/>
    </source>
</evidence>